<dbReference type="Gene3D" id="1.10.10.60">
    <property type="entry name" value="Homeodomain-like"/>
    <property type="match status" value="2"/>
</dbReference>
<evidence type="ECO:0000259" key="4">
    <source>
        <dbReference type="PROSITE" id="PS01124"/>
    </source>
</evidence>
<evidence type="ECO:0000313" key="5">
    <source>
        <dbReference type="EMBL" id="MFC5627996.1"/>
    </source>
</evidence>
<keyword evidence="3" id="KW-0804">Transcription</keyword>
<keyword evidence="2" id="KW-0238">DNA-binding</keyword>
<dbReference type="SUPFAM" id="SSF55136">
    <property type="entry name" value="Probable bacterial effector-binding domain"/>
    <property type="match status" value="1"/>
</dbReference>
<dbReference type="PRINTS" id="PR00032">
    <property type="entry name" value="HTHARAC"/>
</dbReference>
<dbReference type="Pfam" id="PF06445">
    <property type="entry name" value="GyrI-like"/>
    <property type="match status" value="1"/>
</dbReference>
<dbReference type="InterPro" id="IPR018062">
    <property type="entry name" value="HTH_AraC-typ_CS"/>
</dbReference>
<dbReference type="Gene3D" id="3.20.80.10">
    <property type="entry name" value="Regulatory factor, effector binding domain"/>
    <property type="match status" value="1"/>
</dbReference>
<evidence type="ECO:0000256" key="1">
    <source>
        <dbReference type="ARBA" id="ARBA00023015"/>
    </source>
</evidence>
<dbReference type="PROSITE" id="PS01124">
    <property type="entry name" value="HTH_ARAC_FAMILY_2"/>
    <property type="match status" value="1"/>
</dbReference>
<dbReference type="PROSITE" id="PS00041">
    <property type="entry name" value="HTH_ARAC_FAMILY_1"/>
    <property type="match status" value="1"/>
</dbReference>
<dbReference type="SMART" id="SM00342">
    <property type="entry name" value="HTH_ARAC"/>
    <property type="match status" value="1"/>
</dbReference>
<gene>
    <name evidence="5" type="ORF">ACFPTR_03695</name>
</gene>
<evidence type="ECO:0000313" key="6">
    <source>
        <dbReference type="Proteomes" id="UP001596143"/>
    </source>
</evidence>
<dbReference type="PANTHER" id="PTHR47504">
    <property type="entry name" value="RIGHT ORIGIN-BINDING PROTEIN"/>
    <property type="match status" value="1"/>
</dbReference>
<sequence>MAIVEALQKAIEYMEAHLLEDITIKDIAAQAHMSSYHFQRTFVILTDITVGEYLRRRRLTKAAHELCNTNAKIIDIAYKYGYQTPESFSKAFQRQHGLTPSDARKGIGNLQSYNRLTIQVNLKGVEPMKYHMMERDDFQIVGVKESFECNETFDQSKEINRFWSQLGQGGTIDQLLRLNHGEIAGLIGATIAYHEENDQMEYMVAVESSSGDIPDGLFKYELPSTKWVIFEAAGPVMDVVPKLWKQIYSEWFPSNDYEHSGAPSLEVYTSPDPTSSTAKTEIWVPVK</sequence>
<keyword evidence="1" id="KW-0805">Transcription regulation</keyword>
<name>A0ABW0U3M8_9BACI</name>
<dbReference type="InterPro" id="IPR009057">
    <property type="entry name" value="Homeodomain-like_sf"/>
</dbReference>
<proteinExistence type="predicted"/>
<evidence type="ECO:0000256" key="2">
    <source>
        <dbReference type="ARBA" id="ARBA00023125"/>
    </source>
</evidence>
<protein>
    <submittedName>
        <fullName evidence="5">GyrI-like domain-containing protein</fullName>
    </submittedName>
</protein>
<dbReference type="Pfam" id="PF12833">
    <property type="entry name" value="HTH_18"/>
    <property type="match status" value="1"/>
</dbReference>
<dbReference type="InterPro" id="IPR018060">
    <property type="entry name" value="HTH_AraC"/>
</dbReference>
<dbReference type="InterPro" id="IPR020449">
    <property type="entry name" value="Tscrpt_reg_AraC-type_HTH"/>
</dbReference>
<dbReference type="EMBL" id="JBHSPF010000017">
    <property type="protein sequence ID" value="MFC5627996.1"/>
    <property type="molecule type" value="Genomic_DNA"/>
</dbReference>
<feature type="domain" description="HTH araC/xylS-type" evidence="4">
    <location>
        <begin position="8"/>
        <end position="106"/>
    </location>
</feature>
<dbReference type="Proteomes" id="UP001596143">
    <property type="component" value="Unassembled WGS sequence"/>
</dbReference>
<dbReference type="InterPro" id="IPR010499">
    <property type="entry name" value="AraC_E-bd"/>
</dbReference>
<dbReference type="InterPro" id="IPR050959">
    <property type="entry name" value="MarA-like"/>
</dbReference>
<dbReference type="InterPro" id="IPR011256">
    <property type="entry name" value="Reg_factor_effector_dom_sf"/>
</dbReference>
<comment type="caution">
    <text evidence="5">The sequence shown here is derived from an EMBL/GenBank/DDBJ whole genome shotgun (WGS) entry which is preliminary data.</text>
</comment>
<keyword evidence="6" id="KW-1185">Reference proteome</keyword>
<dbReference type="SUPFAM" id="SSF46689">
    <property type="entry name" value="Homeodomain-like"/>
    <property type="match status" value="2"/>
</dbReference>
<dbReference type="PANTHER" id="PTHR47504:SF5">
    <property type="entry name" value="RIGHT ORIGIN-BINDING PROTEIN"/>
    <property type="match status" value="1"/>
</dbReference>
<dbReference type="RefSeq" id="WP_270896706.1">
    <property type="nucleotide sequence ID" value="NZ_JBHSPF010000017.1"/>
</dbReference>
<organism evidence="5 6">
    <name type="scientific">Aliibacillus thermotolerans</name>
    <dbReference type="NCBI Taxonomy" id="1834418"/>
    <lineage>
        <taxon>Bacteria</taxon>
        <taxon>Bacillati</taxon>
        <taxon>Bacillota</taxon>
        <taxon>Bacilli</taxon>
        <taxon>Bacillales</taxon>
        <taxon>Bacillaceae</taxon>
        <taxon>Aliibacillus</taxon>
    </lineage>
</organism>
<reference evidence="6" key="1">
    <citation type="journal article" date="2019" name="Int. J. Syst. Evol. Microbiol.">
        <title>The Global Catalogue of Microorganisms (GCM) 10K type strain sequencing project: providing services to taxonomists for standard genome sequencing and annotation.</title>
        <authorList>
            <consortium name="The Broad Institute Genomics Platform"/>
            <consortium name="The Broad Institute Genome Sequencing Center for Infectious Disease"/>
            <person name="Wu L."/>
            <person name="Ma J."/>
        </authorList>
    </citation>
    <scope>NUCLEOTIDE SEQUENCE [LARGE SCALE GENOMIC DNA]</scope>
    <source>
        <strain evidence="6">CGMCC 1.15790</strain>
    </source>
</reference>
<dbReference type="SMART" id="SM00871">
    <property type="entry name" value="AraC_E_bind"/>
    <property type="match status" value="1"/>
</dbReference>
<dbReference type="InterPro" id="IPR029442">
    <property type="entry name" value="GyrI-like"/>
</dbReference>
<evidence type="ECO:0000256" key="3">
    <source>
        <dbReference type="ARBA" id="ARBA00023163"/>
    </source>
</evidence>
<accession>A0ABW0U3M8</accession>